<accession>A0ABS9ZSU2</accession>
<proteinExistence type="predicted"/>
<keyword evidence="5" id="KW-0732">Signal</keyword>
<dbReference type="RefSeq" id="WP_243357954.1">
    <property type="nucleotide sequence ID" value="NZ_JALGBH010000001.1"/>
</dbReference>
<keyword evidence="2" id="KW-0201">Cytochrome c-type biogenesis</keyword>
<keyword evidence="8" id="KW-1185">Reference proteome</keyword>
<feature type="chain" id="PRO_5046073649" evidence="5">
    <location>
        <begin position="22"/>
        <end position="372"/>
    </location>
</feature>
<dbReference type="InterPro" id="IPR013766">
    <property type="entry name" value="Thioredoxin_domain"/>
</dbReference>
<gene>
    <name evidence="7" type="ORF">MMF97_01615</name>
</gene>
<evidence type="ECO:0000256" key="3">
    <source>
        <dbReference type="ARBA" id="ARBA00023157"/>
    </source>
</evidence>
<dbReference type="Pfam" id="PF13905">
    <property type="entry name" value="Thioredoxin_8"/>
    <property type="match status" value="1"/>
</dbReference>
<dbReference type="InterPro" id="IPR012336">
    <property type="entry name" value="Thioredoxin-like_fold"/>
</dbReference>
<evidence type="ECO:0000313" key="7">
    <source>
        <dbReference type="EMBL" id="MCJ0741388.1"/>
    </source>
</evidence>
<dbReference type="PROSITE" id="PS51352">
    <property type="entry name" value="THIOREDOXIN_2"/>
    <property type="match status" value="1"/>
</dbReference>
<dbReference type="PANTHER" id="PTHR42852:SF6">
    <property type="entry name" value="THIOL:DISULFIDE INTERCHANGE PROTEIN DSBE"/>
    <property type="match status" value="1"/>
</dbReference>
<feature type="domain" description="Thioredoxin" evidence="6">
    <location>
        <begin position="228"/>
        <end position="371"/>
    </location>
</feature>
<evidence type="ECO:0000313" key="8">
    <source>
        <dbReference type="Proteomes" id="UP001165460"/>
    </source>
</evidence>
<organism evidence="7 8">
    <name type="scientific">Pedobacter montanisoli</name>
    <dbReference type="NCBI Taxonomy" id="2923277"/>
    <lineage>
        <taxon>Bacteria</taxon>
        <taxon>Pseudomonadati</taxon>
        <taxon>Bacteroidota</taxon>
        <taxon>Sphingobacteriia</taxon>
        <taxon>Sphingobacteriales</taxon>
        <taxon>Sphingobacteriaceae</taxon>
        <taxon>Pedobacter</taxon>
    </lineage>
</organism>
<evidence type="ECO:0000256" key="5">
    <source>
        <dbReference type="SAM" id="SignalP"/>
    </source>
</evidence>
<keyword evidence="4" id="KW-0676">Redox-active center</keyword>
<evidence type="ECO:0000256" key="1">
    <source>
        <dbReference type="ARBA" id="ARBA00004196"/>
    </source>
</evidence>
<sequence length="372" mass="41503">MSSLKHLLSASLLLISLNGLAQFKAIVEITAANLEGKTLELNIQDNKGFSFIQSQKQTLQKGANTFVFKLSQPSNMASIGLNIAGKTLQQTLVIDSGKNVFNIALVDNKLAIIAFEAKGYAIRKAMADRFVDQMKQYREASGNKEARALPVKEMNDFFMWSLNHLEKNPGNYYSLITLYQISASNRSVAFSTAALATLKKLDPALQATPLGEQILKDNLEIIKSITAAKTGKEVLSFTVNDINGKAFSNKSLAGQIYIIAFSATWCIPCQAQLPKLKHIYDQYKSKGLKVVYFNDDNKTDLWKKHIKEHQLDWINVSELQAPGKSKISKSFGVYAIPSYLIIDKAGKIFYNSDDTDHELLKFEQKIKELFEG</sequence>
<comment type="subcellular location">
    <subcellularLocation>
        <location evidence="1">Cell envelope</location>
    </subcellularLocation>
</comment>
<reference evidence="7" key="1">
    <citation type="submission" date="2022-03" db="EMBL/GenBank/DDBJ databases">
        <authorList>
            <person name="Woo C.Y."/>
        </authorList>
    </citation>
    <scope>NUCLEOTIDE SEQUENCE</scope>
    <source>
        <strain evidence="7">CYS-01</strain>
    </source>
</reference>
<dbReference type="Gene3D" id="3.40.30.10">
    <property type="entry name" value="Glutaredoxin"/>
    <property type="match status" value="1"/>
</dbReference>
<dbReference type="CDD" id="cd02966">
    <property type="entry name" value="TlpA_like_family"/>
    <property type="match status" value="1"/>
</dbReference>
<dbReference type="EMBL" id="JALGBH010000001">
    <property type="protein sequence ID" value="MCJ0741388.1"/>
    <property type="molecule type" value="Genomic_DNA"/>
</dbReference>
<feature type="signal peptide" evidence="5">
    <location>
        <begin position="1"/>
        <end position="21"/>
    </location>
</feature>
<dbReference type="PANTHER" id="PTHR42852">
    <property type="entry name" value="THIOL:DISULFIDE INTERCHANGE PROTEIN DSBE"/>
    <property type="match status" value="1"/>
</dbReference>
<evidence type="ECO:0000259" key="6">
    <source>
        <dbReference type="PROSITE" id="PS51352"/>
    </source>
</evidence>
<dbReference type="Proteomes" id="UP001165460">
    <property type="component" value="Unassembled WGS sequence"/>
</dbReference>
<keyword evidence="3" id="KW-1015">Disulfide bond</keyword>
<evidence type="ECO:0000256" key="4">
    <source>
        <dbReference type="ARBA" id="ARBA00023284"/>
    </source>
</evidence>
<dbReference type="InterPro" id="IPR050553">
    <property type="entry name" value="Thioredoxin_ResA/DsbE_sf"/>
</dbReference>
<name>A0ABS9ZSU2_9SPHI</name>
<protein>
    <submittedName>
        <fullName evidence="7">TlpA family protein disulfide reductase</fullName>
    </submittedName>
</protein>
<comment type="caution">
    <text evidence="7">The sequence shown here is derived from an EMBL/GenBank/DDBJ whole genome shotgun (WGS) entry which is preliminary data.</text>
</comment>
<evidence type="ECO:0000256" key="2">
    <source>
        <dbReference type="ARBA" id="ARBA00022748"/>
    </source>
</evidence>
<dbReference type="InterPro" id="IPR036249">
    <property type="entry name" value="Thioredoxin-like_sf"/>
</dbReference>
<dbReference type="SUPFAM" id="SSF52833">
    <property type="entry name" value="Thioredoxin-like"/>
    <property type="match status" value="1"/>
</dbReference>